<feature type="transmembrane region" description="Helical" evidence="2">
    <location>
        <begin position="12"/>
        <end position="33"/>
    </location>
</feature>
<name>A0A1Y1IAP4_KLENI</name>
<sequence>MKPPLQHVVRVCFFLGCTGLLPFLCISVLKWSLQDSIPKDSNPITAPGERGFPGSETDPVETTSCEDCSLPARRLATEQDADAALTSSPAPAFWPRNMGDNAKTGSVRPYPHMITRMCILGERNSGTNWVEKTLNMNFPGGQPLRSGMVSSDCYRHKHWFHFPQLMEPLVEDGDLVFVVIRNALDWLLHFSASPHHAHNHHGLPMNEFLTRPWTGRPDNDTCPTEPRLWMFANPQYEPYWAVYGGPYAEGPIRDVLQLRAMKIDNFLRLPQWIPAGHDRVIFLRYEDLIRGDAQGFRNLISELKAHFRIAGQCAKDRMPPLVSMGYKGSDYDPVSLMRLEIGQVHHRQQVNGTALATPEAVRAFRRGADLGLEERIGYKYDYLPSYSI</sequence>
<accession>A0A1Y1IAP4</accession>
<feature type="region of interest" description="Disordered" evidence="1">
    <location>
        <begin position="40"/>
        <end position="64"/>
    </location>
</feature>
<keyword evidence="2" id="KW-1133">Transmembrane helix</keyword>
<dbReference type="EMBL" id="DF237241">
    <property type="protein sequence ID" value="GAQ86499.1"/>
    <property type="molecule type" value="Genomic_DNA"/>
</dbReference>
<gene>
    <name evidence="3" type="ORF">KFL_002920150</name>
</gene>
<evidence type="ECO:0008006" key="5">
    <source>
        <dbReference type="Google" id="ProtNLM"/>
    </source>
</evidence>
<keyword evidence="2" id="KW-0812">Transmembrane</keyword>
<evidence type="ECO:0000313" key="3">
    <source>
        <dbReference type="EMBL" id="GAQ86499.1"/>
    </source>
</evidence>
<proteinExistence type="predicted"/>
<reference evidence="3 4" key="1">
    <citation type="journal article" date="2014" name="Nat. Commun.">
        <title>Klebsormidium flaccidum genome reveals primary factors for plant terrestrial adaptation.</title>
        <authorList>
            <person name="Hori K."/>
            <person name="Maruyama F."/>
            <person name="Fujisawa T."/>
            <person name="Togashi T."/>
            <person name="Yamamoto N."/>
            <person name="Seo M."/>
            <person name="Sato S."/>
            <person name="Yamada T."/>
            <person name="Mori H."/>
            <person name="Tajima N."/>
            <person name="Moriyama T."/>
            <person name="Ikeuchi M."/>
            <person name="Watanabe M."/>
            <person name="Wada H."/>
            <person name="Kobayashi K."/>
            <person name="Saito M."/>
            <person name="Masuda T."/>
            <person name="Sasaki-Sekimoto Y."/>
            <person name="Mashiguchi K."/>
            <person name="Awai K."/>
            <person name="Shimojima M."/>
            <person name="Masuda S."/>
            <person name="Iwai M."/>
            <person name="Nobusawa T."/>
            <person name="Narise T."/>
            <person name="Kondo S."/>
            <person name="Saito H."/>
            <person name="Sato R."/>
            <person name="Murakawa M."/>
            <person name="Ihara Y."/>
            <person name="Oshima-Yamada Y."/>
            <person name="Ohtaka K."/>
            <person name="Satoh M."/>
            <person name="Sonobe K."/>
            <person name="Ishii M."/>
            <person name="Ohtani R."/>
            <person name="Kanamori-Sato M."/>
            <person name="Honoki R."/>
            <person name="Miyazaki D."/>
            <person name="Mochizuki H."/>
            <person name="Umetsu J."/>
            <person name="Higashi K."/>
            <person name="Shibata D."/>
            <person name="Kamiya Y."/>
            <person name="Sato N."/>
            <person name="Nakamura Y."/>
            <person name="Tabata S."/>
            <person name="Ida S."/>
            <person name="Kurokawa K."/>
            <person name="Ohta H."/>
        </authorList>
    </citation>
    <scope>NUCLEOTIDE SEQUENCE [LARGE SCALE GENOMIC DNA]</scope>
    <source>
        <strain evidence="3 4">NIES-2285</strain>
    </source>
</reference>
<dbReference type="Proteomes" id="UP000054558">
    <property type="component" value="Unassembled WGS sequence"/>
</dbReference>
<evidence type="ECO:0000256" key="1">
    <source>
        <dbReference type="SAM" id="MobiDB-lite"/>
    </source>
</evidence>
<dbReference type="OrthoDB" id="34984at2759"/>
<protein>
    <recommendedName>
        <fullName evidence="5">Sulfotransferase</fullName>
    </recommendedName>
</protein>
<evidence type="ECO:0000313" key="4">
    <source>
        <dbReference type="Proteomes" id="UP000054558"/>
    </source>
</evidence>
<evidence type="ECO:0000256" key="2">
    <source>
        <dbReference type="SAM" id="Phobius"/>
    </source>
</evidence>
<keyword evidence="4" id="KW-1185">Reference proteome</keyword>
<organism evidence="3 4">
    <name type="scientific">Klebsormidium nitens</name>
    <name type="common">Green alga</name>
    <name type="synonym">Ulothrix nitens</name>
    <dbReference type="NCBI Taxonomy" id="105231"/>
    <lineage>
        <taxon>Eukaryota</taxon>
        <taxon>Viridiplantae</taxon>
        <taxon>Streptophyta</taxon>
        <taxon>Klebsormidiophyceae</taxon>
        <taxon>Klebsormidiales</taxon>
        <taxon>Klebsormidiaceae</taxon>
        <taxon>Klebsormidium</taxon>
    </lineage>
</organism>
<keyword evidence="2" id="KW-0472">Membrane</keyword>
<dbReference type="AlphaFoldDB" id="A0A1Y1IAP4"/>